<comment type="caution">
    <text evidence="3">The sequence shown here is derived from an EMBL/GenBank/DDBJ whole genome shotgun (WGS) entry which is preliminary data.</text>
</comment>
<dbReference type="PANTHER" id="PTHR45738">
    <property type="entry name" value="POLYPHOSPHOINOSITIDE PHOSPHATASE"/>
    <property type="match status" value="1"/>
</dbReference>
<proteinExistence type="predicted"/>
<gene>
    <name evidence="3" type="ORF">O3P69_007227</name>
</gene>
<dbReference type="AlphaFoldDB" id="A0AAW0V2C6"/>
<accession>A0AAW0V2C6</accession>
<dbReference type="EMBL" id="JARAKH010000002">
    <property type="protein sequence ID" value="KAK8406390.1"/>
    <property type="molecule type" value="Genomic_DNA"/>
</dbReference>
<dbReference type="PANTHER" id="PTHR45738:SF5">
    <property type="entry name" value="POLYPHOSPHOINOSITIDE PHOSPHATASE"/>
    <property type="match status" value="1"/>
</dbReference>
<keyword evidence="4" id="KW-1185">Reference proteome</keyword>
<organism evidence="3 4">
    <name type="scientific">Scylla paramamosain</name>
    <name type="common">Mud crab</name>
    <dbReference type="NCBI Taxonomy" id="85552"/>
    <lineage>
        <taxon>Eukaryota</taxon>
        <taxon>Metazoa</taxon>
        <taxon>Ecdysozoa</taxon>
        <taxon>Arthropoda</taxon>
        <taxon>Crustacea</taxon>
        <taxon>Multicrustacea</taxon>
        <taxon>Malacostraca</taxon>
        <taxon>Eumalacostraca</taxon>
        <taxon>Eucarida</taxon>
        <taxon>Decapoda</taxon>
        <taxon>Pleocyemata</taxon>
        <taxon>Brachyura</taxon>
        <taxon>Eubrachyura</taxon>
        <taxon>Portunoidea</taxon>
        <taxon>Portunidae</taxon>
        <taxon>Portuninae</taxon>
        <taxon>Scylla</taxon>
    </lineage>
</organism>
<evidence type="ECO:0000313" key="4">
    <source>
        <dbReference type="Proteomes" id="UP001487740"/>
    </source>
</evidence>
<sequence>MQTLSRYYSNTFSDTEKQNAINLFLGVYVPRNITTPIWELSSDYILHHSLTRGIRPCHSRSTSQWWDAERPGRLALLMPVTPFELKVDLYLDHHRPYEFCILSELFSHLKSHSVRDYMPHFTTDESPFSVRRQPGKRQEELSRSQSTSPAIKNPGMTGQASTSSTISSGTSSTESEAGDEDELSVVSSMSEDEEDSNPSLSLTSFFPPMTETYGNYLQEPSRVDSIIYKRYEQIYCATGAPEGKTAAATAPLVLIQRSSFCLDSSVETDPLTVTHRCRNIYEEHVMMAVRGPQPPDNRYDPLARKDHAAEVGVEAEVSEEAIKIDPCLNCPHPLPPQGLEADA</sequence>
<evidence type="ECO:0000256" key="2">
    <source>
        <dbReference type="SAM" id="MobiDB-lite"/>
    </source>
</evidence>
<feature type="region of interest" description="Disordered" evidence="2">
    <location>
        <begin position="123"/>
        <end position="203"/>
    </location>
</feature>
<feature type="compositionally biased region" description="Low complexity" evidence="2">
    <location>
        <begin position="160"/>
        <end position="175"/>
    </location>
</feature>
<reference evidence="3 4" key="1">
    <citation type="submission" date="2023-03" db="EMBL/GenBank/DDBJ databases">
        <title>High-quality genome of Scylla paramamosain provides insights in environmental adaptation.</title>
        <authorList>
            <person name="Zhang L."/>
        </authorList>
    </citation>
    <scope>NUCLEOTIDE SEQUENCE [LARGE SCALE GENOMIC DNA]</scope>
    <source>
        <strain evidence="3">LZ_2023a</strain>
        <tissue evidence="3">Muscle</tissue>
    </source>
</reference>
<dbReference type="GO" id="GO:0046856">
    <property type="term" value="P:phosphatidylinositol dephosphorylation"/>
    <property type="evidence" value="ECO:0007669"/>
    <property type="project" value="InterPro"/>
</dbReference>
<dbReference type="Proteomes" id="UP001487740">
    <property type="component" value="Unassembled WGS sequence"/>
</dbReference>
<evidence type="ECO:0000313" key="3">
    <source>
        <dbReference type="EMBL" id="KAK8406390.1"/>
    </source>
</evidence>
<name>A0AAW0V2C6_SCYPA</name>
<keyword evidence="1" id="KW-0378">Hydrolase</keyword>
<dbReference type="GO" id="GO:0043813">
    <property type="term" value="F:phosphatidylinositol-3,5-bisphosphate 5-phosphatase activity"/>
    <property type="evidence" value="ECO:0007669"/>
    <property type="project" value="InterPro"/>
</dbReference>
<evidence type="ECO:0000256" key="1">
    <source>
        <dbReference type="ARBA" id="ARBA00022801"/>
    </source>
</evidence>
<dbReference type="InterPro" id="IPR043573">
    <property type="entry name" value="Fig4-like"/>
</dbReference>
<protein>
    <submittedName>
        <fullName evidence="3">Uncharacterized protein</fullName>
    </submittedName>
</protein>